<dbReference type="EMBL" id="JANJQO010001804">
    <property type="protein sequence ID" value="KAJ2969171.1"/>
    <property type="molecule type" value="Genomic_DNA"/>
</dbReference>
<protein>
    <submittedName>
        <fullName evidence="1">Uncharacterized protein</fullName>
    </submittedName>
</protein>
<accession>A0ACC1MS42</accession>
<proteinExistence type="predicted"/>
<evidence type="ECO:0000313" key="2">
    <source>
        <dbReference type="Proteomes" id="UP001143910"/>
    </source>
</evidence>
<dbReference type="Proteomes" id="UP001143910">
    <property type="component" value="Unassembled WGS sequence"/>
</dbReference>
<reference evidence="1" key="1">
    <citation type="submission" date="2022-08" db="EMBL/GenBank/DDBJ databases">
        <title>Genome Sequence of Lecanicillium fungicola.</title>
        <authorList>
            <person name="Buettner E."/>
        </authorList>
    </citation>
    <scope>NUCLEOTIDE SEQUENCE</scope>
    <source>
        <strain evidence="1">Babe33</strain>
    </source>
</reference>
<keyword evidence="2" id="KW-1185">Reference proteome</keyword>
<gene>
    <name evidence="1" type="ORF">NQ176_g8811</name>
</gene>
<name>A0ACC1MS42_9HYPO</name>
<organism evidence="1 2">
    <name type="scientific">Zarea fungicola</name>
    <dbReference type="NCBI Taxonomy" id="93591"/>
    <lineage>
        <taxon>Eukaryota</taxon>
        <taxon>Fungi</taxon>
        <taxon>Dikarya</taxon>
        <taxon>Ascomycota</taxon>
        <taxon>Pezizomycotina</taxon>
        <taxon>Sordariomycetes</taxon>
        <taxon>Hypocreomycetidae</taxon>
        <taxon>Hypocreales</taxon>
        <taxon>Cordycipitaceae</taxon>
        <taxon>Zarea</taxon>
    </lineage>
</organism>
<comment type="caution">
    <text evidence="1">The sequence shown here is derived from an EMBL/GenBank/DDBJ whole genome shotgun (WGS) entry which is preliminary data.</text>
</comment>
<sequence length="109" mass="12060">MAKVAILMADYGHDPSETAVPFTAFKEAGYSITFVTEHGAVPKCDAKMLEGITQVLLGAKKSVVEQYRQMTQTAEWQSPLVLVRAGLLPRRVRSRLLPRRPRKGRAAGH</sequence>
<evidence type="ECO:0000313" key="1">
    <source>
        <dbReference type="EMBL" id="KAJ2969171.1"/>
    </source>
</evidence>